<evidence type="ECO:0000313" key="3">
    <source>
        <dbReference type="Proteomes" id="UP000887116"/>
    </source>
</evidence>
<keyword evidence="3" id="KW-1185">Reference proteome</keyword>
<sequence length="104" mass="12500">MKLQNSLEHELTCYLLLRLVDYQLSLRLTEDFHNMRCHLLDRSPRLVFLILTTWRSPSPNRRPSLSERRVGDRFLVRLDEERKRKLGMQAPSTSNSSKLCRRFR</sequence>
<evidence type="ECO:0000256" key="1">
    <source>
        <dbReference type="SAM" id="MobiDB-lite"/>
    </source>
</evidence>
<feature type="region of interest" description="Disordered" evidence="1">
    <location>
        <begin position="85"/>
        <end position="104"/>
    </location>
</feature>
<accession>A0A8X6GZG9</accession>
<evidence type="ECO:0000313" key="2">
    <source>
        <dbReference type="EMBL" id="GFR14177.1"/>
    </source>
</evidence>
<proteinExistence type="predicted"/>
<dbReference type="EMBL" id="BMAO01017226">
    <property type="protein sequence ID" value="GFR14177.1"/>
    <property type="molecule type" value="Genomic_DNA"/>
</dbReference>
<reference evidence="2" key="1">
    <citation type="submission" date="2020-07" db="EMBL/GenBank/DDBJ databases">
        <title>Multicomponent nature underlies the extraordinary mechanical properties of spider dragline silk.</title>
        <authorList>
            <person name="Kono N."/>
            <person name="Nakamura H."/>
            <person name="Mori M."/>
            <person name="Yoshida Y."/>
            <person name="Ohtoshi R."/>
            <person name="Malay A.D."/>
            <person name="Moran D.A.P."/>
            <person name="Tomita M."/>
            <person name="Numata K."/>
            <person name="Arakawa K."/>
        </authorList>
    </citation>
    <scope>NUCLEOTIDE SEQUENCE</scope>
</reference>
<comment type="caution">
    <text evidence="2">The sequence shown here is derived from an EMBL/GenBank/DDBJ whole genome shotgun (WGS) entry which is preliminary data.</text>
</comment>
<dbReference type="AlphaFoldDB" id="A0A8X6GZG9"/>
<name>A0A8X6GZG9_TRICU</name>
<protein>
    <submittedName>
        <fullName evidence="2">Uncharacterized protein</fullName>
    </submittedName>
</protein>
<organism evidence="2 3">
    <name type="scientific">Trichonephila clavata</name>
    <name type="common">Joro spider</name>
    <name type="synonym">Nephila clavata</name>
    <dbReference type="NCBI Taxonomy" id="2740835"/>
    <lineage>
        <taxon>Eukaryota</taxon>
        <taxon>Metazoa</taxon>
        <taxon>Ecdysozoa</taxon>
        <taxon>Arthropoda</taxon>
        <taxon>Chelicerata</taxon>
        <taxon>Arachnida</taxon>
        <taxon>Araneae</taxon>
        <taxon>Araneomorphae</taxon>
        <taxon>Entelegynae</taxon>
        <taxon>Araneoidea</taxon>
        <taxon>Nephilidae</taxon>
        <taxon>Trichonephila</taxon>
    </lineage>
</organism>
<gene>
    <name evidence="2" type="ORF">TNCT_553931</name>
</gene>
<dbReference type="Proteomes" id="UP000887116">
    <property type="component" value="Unassembled WGS sequence"/>
</dbReference>